<protein>
    <submittedName>
        <fullName evidence="2">Uncharacterized protein</fullName>
    </submittedName>
</protein>
<sequence>MTTDTAQVDRAADGHGRAIGSLIAAGFGLTYVIVNSAMLAGSGGAGSVFRWVVVVAAVLAALLIAIRAMRLLARAGRPSGGRSPFGRAFVLLTVVEVLAIFVGVRFVAGVLGRPDLGVVWVTLVVGLHFFVLARLFGVRAFHLLGALLVTCAVLGWVLDLLTVPAGSALAGGVAAGAVLLAFGFWGVRR</sequence>
<organism evidence="2 3">
    <name type="scientific">Naumannella halotolerans</name>
    <dbReference type="NCBI Taxonomy" id="993414"/>
    <lineage>
        <taxon>Bacteria</taxon>
        <taxon>Bacillati</taxon>
        <taxon>Actinomycetota</taxon>
        <taxon>Actinomycetes</taxon>
        <taxon>Propionibacteriales</taxon>
        <taxon>Propionibacteriaceae</taxon>
        <taxon>Naumannella</taxon>
    </lineage>
</organism>
<keyword evidence="1" id="KW-1133">Transmembrane helix</keyword>
<keyword evidence="1" id="KW-0812">Transmembrane</keyword>
<dbReference type="OrthoDB" id="3397145at2"/>
<feature type="transmembrane region" description="Helical" evidence="1">
    <location>
        <begin position="117"/>
        <end position="136"/>
    </location>
</feature>
<feature type="transmembrane region" description="Helical" evidence="1">
    <location>
        <begin position="168"/>
        <end position="187"/>
    </location>
</feature>
<evidence type="ECO:0000313" key="2">
    <source>
        <dbReference type="EMBL" id="TDT32943.1"/>
    </source>
</evidence>
<reference evidence="2 3" key="1">
    <citation type="submission" date="2019-03" db="EMBL/GenBank/DDBJ databases">
        <title>Genomic Encyclopedia of Archaeal and Bacterial Type Strains, Phase II (KMG-II): from individual species to whole genera.</title>
        <authorList>
            <person name="Goeker M."/>
        </authorList>
    </citation>
    <scope>NUCLEOTIDE SEQUENCE [LARGE SCALE GENOMIC DNA]</scope>
    <source>
        <strain evidence="2 3">DSM 24323</strain>
    </source>
</reference>
<keyword evidence="1" id="KW-0472">Membrane</keyword>
<feature type="transmembrane region" description="Helical" evidence="1">
    <location>
        <begin position="21"/>
        <end position="42"/>
    </location>
</feature>
<dbReference type="Proteomes" id="UP000295371">
    <property type="component" value="Unassembled WGS sequence"/>
</dbReference>
<dbReference type="RefSeq" id="WP_133753523.1">
    <property type="nucleotide sequence ID" value="NZ_CP171129.1"/>
</dbReference>
<dbReference type="EMBL" id="SOAW01000001">
    <property type="protein sequence ID" value="TDT32943.1"/>
    <property type="molecule type" value="Genomic_DNA"/>
</dbReference>
<name>A0A4R7J8Y0_9ACTN</name>
<accession>A0A4R7J8Y0</accession>
<dbReference type="AlphaFoldDB" id="A0A4R7J8Y0"/>
<feature type="transmembrane region" description="Helical" evidence="1">
    <location>
        <begin position="143"/>
        <end position="162"/>
    </location>
</feature>
<feature type="transmembrane region" description="Helical" evidence="1">
    <location>
        <begin position="89"/>
        <end position="111"/>
    </location>
</feature>
<gene>
    <name evidence="2" type="ORF">CLV29_0534</name>
</gene>
<proteinExistence type="predicted"/>
<keyword evidence="3" id="KW-1185">Reference proteome</keyword>
<feature type="transmembrane region" description="Helical" evidence="1">
    <location>
        <begin position="48"/>
        <end position="68"/>
    </location>
</feature>
<evidence type="ECO:0000313" key="3">
    <source>
        <dbReference type="Proteomes" id="UP000295371"/>
    </source>
</evidence>
<comment type="caution">
    <text evidence="2">The sequence shown here is derived from an EMBL/GenBank/DDBJ whole genome shotgun (WGS) entry which is preliminary data.</text>
</comment>
<evidence type="ECO:0000256" key="1">
    <source>
        <dbReference type="SAM" id="Phobius"/>
    </source>
</evidence>